<accession>A0AC35TGS7</accession>
<dbReference type="Proteomes" id="UP000095286">
    <property type="component" value="Unplaced"/>
</dbReference>
<evidence type="ECO:0000313" key="1">
    <source>
        <dbReference type="Proteomes" id="UP000095286"/>
    </source>
</evidence>
<sequence>MLWFACVLVMFSSTYGCIYRGNTYSDGQEWVCLIIGNNKYLKKCTFLKDERWHISDIACLTSDQKKILPNDEYFENPYVKKCTNVTGSWDLKNVACLTRDKRRIPISVEWTEDKSVVKKCDRSADGFGKIKTIGCMTSDQRTIPANGEWNGDSYVHKCTILSDGSLKIENIACLTNEERRIPVDGEWNENSYVKKCTILSDGSLQIENIACFTPDQIIVTPNKGWFENTNFKKCIILTNGSFQIETMDATACLKEDQKSIPANGKSTTEGRFITECILSNGVFGSKITACLTIDGKRVEADEEWVC</sequence>
<protein>
    <submittedName>
        <fullName evidence="2">C-type lectin domain-containing protein</fullName>
    </submittedName>
</protein>
<reference evidence="2" key="1">
    <citation type="submission" date="2016-11" db="UniProtKB">
        <authorList>
            <consortium name="WormBaseParasite"/>
        </authorList>
    </citation>
    <scope>IDENTIFICATION</scope>
    <source>
        <strain evidence="2">KR3021</strain>
    </source>
</reference>
<name>A0AC35TGS7_9BILA</name>
<dbReference type="WBParaSite" id="RSKR_0000030950.1">
    <property type="protein sequence ID" value="RSKR_0000030950.1"/>
    <property type="gene ID" value="RSKR_0000030950"/>
</dbReference>
<proteinExistence type="predicted"/>
<organism evidence="1 2">
    <name type="scientific">Rhabditophanes sp. KR3021</name>
    <dbReference type="NCBI Taxonomy" id="114890"/>
    <lineage>
        <taxon>Eukaryota</taxon>
        <taxon>Metazoa</taxon>
        <taxon>Ecdysozoa</taxon>
        <taxon>Nematoda</taxon>
        <taxon>Chromadorea</taxon>
        <taxon>Rhabditida</taxon>
        <taxon>Tylenchina</taxon>
        <taxon>Panagrolaimomorpha</taxon>
        <taxon>Strongyloidoidea</taxon>
        <taxon>Alloionematidae</taxon>
        <taxon>Rhabditophanes</taxon>
    </lineage>
</organism>
<evidence type="ECO:0000313" key="2">
    <source>
        <dbReference type="WBParaSite" id="RSKR_0000030950.1"/>
    </source>
</evidence>